<dbReference type="EMBL" id="CP090958">
    <property type="protein sequence ID" value="WGW11285.1"/>
    <property type="molecule type" value="Genomic_DNA"/>
</dbReference>
<dbReference type="Pfam" id="PF09481">
    <property type="entry name" value="CRISPR_Cse1"/>
    <property type="match status" value="1"/>
</dbReference>
<evidence type="ECO:0000313" key="1">
    <source>
        <dbReference type="EMBL" id="WGW11285.1"/>
    </source>
</evidence>
<protein>
    <submittedName>
        <fullName evidence="1">Type I-E CRISPR-associated protein Cse1/CasA</fullName>
    </submittedName>
</protein>
<keyword evidence="2" id="KW-1185">Reference proteome</keyword>
<sequence>MSDASPQNQQDETAAVPLRSTFNLITEPWIQVRTHNGEVAEVSILDAFSRAREIKDICGELPTQTFAITRLLLAILYRVYGEELSVLDWQDLWKNGPPSEDIAEYLADYDDRFDLLHAETPFFQVADLKTAKDEVKDVVQLLFDVPSNQRLFTTRAGEGVKRLNFAEAARWLVSVQAFDPSGNKSGAVGDQRVRAGKGYPIGVAWSGQLGGVLLEGTDLAETLALNFVLSNENYAIEWEDDLPPWERKHLGPAEAPARHVAGPVDLYTWQSRRVRLVHDGRGIYGSLIANGDRITPQNRHRHEMMSAWRYSQPQTKKLGHTTYMPKEYVQDRAFWRGLSALLPKAQLITEGKEASRYLPPGSIMWLSQLQMNETIPGSTQIGVRAIGVIYGSNNSVVDDVIDDRLLVSLALLRADNSELAARAEDAVMIAESGVQALWRLAGNLAIAAGGEGASQQSRAQVSAYAALDQPYRTWLAGLGPETEPVRAIEEWKTTAREIIRAIGLELIDTGGPTAWIGREHRGELMTSSRAAHYFTRSLWKIFGDPKMSDTSETAKEGAA</sequence>
<reference evidence="1 2" key="1">
    <citation type="submission" date="2023-05" db="EMBL/GenBank/DDBJ databases">
        <title>Lithophilousrod everest ZFBP1038 complete genpme.</title>
        <authorList>
            <person name="Tian M."/>
        </authorList>
    </citation>
    <scope>NUCLEOTIDE SEQUENCE [LARGE SCALE GENOMIC DNA]</scope>
    <source>
        <strain evidence="1 2">ZFBP1038</strain>
    </source>
</reference>
<organism evidence="1 2">
    <name type="scientific">Saxibacter everestensis</name>
    <dbReference type="NCBI Taxonomy" id="2909229"/>
    <lineage>
        <taxon>Bacteria</taxon>
        <taxon>Bacillati</taxon>
        <taxon>Actinomycetota</taxon>
        <taxon>Actinomycetes</taxon>
        <taxon>Micrococcales</taxon>
        <taxon>Brevibacteriaceae</taxon>
        <taxon>Saxibacter</taxon>
    </lineage>
</organism>
<dbReference type="Gene3D" id="1.10.132.100">
    <property type="match status" value="1"/>
</dbReference>
<dbReference type="NCBIfam" id="TIGR02547">
    <property type="entry name" value="casA_cse1"/>
    <property type="match status" value="1"/>
</dbReference>
<accession>A0ABY8QSZ3</accession>
<proteinExistence type="predicted"/>
<dbReference type="InterPro" id="IPR013381">
    <property type="entry name" value="CRISPR-assoc_prot_Cse1"/>
</dbReference>
<dbReference type="RefSeq" id="WP_349638070.1">
    <property type="nucleotide sequence ID" value="NZ_CP090958.1"/>
</dbReference>
<dbReference type="CDD" id="cd09729">
    <property type="entry name" value="Cse1_I-E"/>
    <property type="match status" value="1"/>
</dbReference>
<evidence type="ECO:0000313" key="2">
    <source>
        <dbReference type="Proteomes" id="UP001209083"/>
    </source>
</evidence>
<dbReference type="Proteomes" id="UP001209083">
    <property type="component" value="Chromosome"/>
</dbReference>
<gene>
    <name evidence="1" type="primary">casA</name>
    <name evidence="1" type="ORF">LWF01_14480</name>
</gene>
<name>A0ABY8QSZ3_9MICO</name>